<name>A0A251UXC4_HELAN</name>
<evidence type="ECO:0000256" key="4">
    <source>
        <dbReference type="ARBA" id="ARBA00022723"/>
    </source>
</evidence>
<dbReference type="PANTHER" id="PTHR23406">
    <property type="entry name" value="MALIC ENZYME-RELATED"/>
    <property type="match status" value="1"/>
</dbReference>
<dbReference type="InterPro" id="IPR036291">
    <property type="entry name" value="NAD(P)-bd_dom_sf"/>
</dbReference>
<dbReference type="InterPro" id="IPR001891">
    <property type="entry name" value="Malic_OxRdtase"/>
</dbReference>
<dbReference type="GO" id="GO:0009507">
    <property type="term" value="C:chloroplast"/>
    <property type="evidence" value="ECO:0000318"/>
    <property type="project" value="GO_Central"/>
</dbReference>
<comment type="similarity">
    <text evidence="3 5">Belongs to the malic enzymes family.</text>
</comment>
<evidence type="ECO:0000313" key="7">
    <source>
        <dbReference type="EMBL" id="OTG27382.1"/>
    </source>
</evidence>
<evidence type="ECO:0000256" key="5">
    <source>
        <dbReference type="RuleBase" id="RU003426"/>
    </source>
</evidence>
<evidence type="ECO:0000313" key="8">
    <source>
        <dbReference type="Proteomes" id="UP000215914"/>
    </source>
</evidence>
<gene>
    <name evidence="7" type="ORF">HannXRQ_Chr04g0099401</name>
</gene>
<reference evidence="8" key="1">
    <citation type="journal article" date="2017" name="Nature">
        <title>The sunflower genome provides insights into oil metabolism, flowering and Asterid evolution.</title>
        <authorList>
            <person name="Badouin H."/>
            <person name="Gouzy J."/>
            <person name="Grassa C.J."/>
            <person name="Murat F."/>
            <person name="Staton S.E."/>
            <person name="Cottret L."/>
            <person name="Lelandais-Briere C."/>
            <person name="Owens G.L."/>
            <person name="Carrere S."/>
            <person name="Mayjonade B."/>
            <person name="Legrand L."/>
            <person name="Gill N."/>
            <person name="Kane N.C."/>
            <person name="Bowers J.E."/>
            <person name="Hubner S."/>
            <person name="Bellec A."/>
            <person name="Berard A."/>
            <person name="Berges H."/>
            <person name="Blanchet N."/>
            <person name="Boniface M.C."/>
            <person name="Brunel D."/>
            <person name="Catrice O."/>
            <person name="Chaidir N."/>
            <person name="Claudel C."/>
            <person name="Donnadieu C."/>
            <person name="Faraut T."/>
            <person name="Fievet G."/>
            <person name="Helmstetter N."/>
            <person name="King M."/>
            <person name="Knapp S.J."/>
            <person name="Lai Z."/>
            <person name="Le Paslier M.C."/>
            <person name="Lippi Y."/>
            <person name="Lorenzon L."/>
            <person name="Mandel J.R."/>
            <person name="Marage G."/>
            <person name="Marchand G."/>
            <person name="Marquand E."/>
            <person name="Bret-Mestries E."/>
            <person name="Morien E."/>
            <person name="Nambeesan S."/>
            <person name="Nguyen T."/>
            <person name="Pegot-Espagnet P."/>
            <person name="Pouilly N."/>
            <person name="Raftis F."/>
            <person name="Sallet E."/>
            <person name="Schiex T."/>
            <person name="Thomas J."/>
            <person name="Vandecasteele C."/>
            <person name="Vares D."/>
            <person name="Vear F."/>
            <person name="Vautrin S."/>
            <person name="Crespi M."/>
            <person name="Mangin B."/>
            <person name="Burke J.M."/>
            <person name="Salse J."/>
            <person name="Munos S."/>
            <person name="Vincourt P."/>
            <person name="Rieseberg L.H."/>
            <person name="Langlade N.B."/>
        </authorList>
    </citation>
    <scope>NUCLEOTIDE SEQUENCE [LARGE SCALE GENOMIC DNA]</scope>
    <source>
        <strain evidence="8">cv. SF193</strain>
    </source>
</reference>
<evidence type="ECO:0000256" key="2">
    <source>
        <dbReference type="ARBA" id="ARBA00001946"/>
    </source>
</evidence>
<keyword evidence="4 5" id="KW-0479">Metal-binding</keyword>
<dbReference type="Gene3D" id="3.40.50.10380">
    <property type="entry name" value="Malic enzyme, N-terminal domain"/>
    <property type="match status" value="1"/>
</dbReference>
<keyword evidence="5" id="KW-0560">Oxidoreductase</keyword>
<comment type="cofactor">
    <cofactor evidence="2">
        <name>Mg(2+)</name>
        <dbReference type="ChEBI" id="CHEBI:18420"/>
    </cofactor>
</comment>
<evidence type="ECO:0000259" key="6">
    <source>
        <dbReference type="SMART" id="SM00919"/>
    </source>
</evidence>
<organism evidence="7 8">
    <name type="scientific">Helianthus annuus</name>
    <name type="common">Common sunflower</name>
    <dbReference type="NCBI Taxonomy" id="4232"/>
    <lineage>
        <taxon>Eukaryota</taxon>
        <taxon>Viridiplantae</taxon>
        <taxon>Streptophyta</taxon>
        <taxon>Embryophyta</taxon>
        <taxon>Tracheophyta</taxon>
        <taxon>Spermatophyta</taxon>
        <taxon>Magnoliopsida</taxon>
        <taxon>eudicotyledons</taxon>
        <taxon>Gunneridae</taxon>
        <taxon>Pentapetalae</taxon>
        <taxon>asterids</taxon>
        <taxon>campanulids</taxon>
        <taxon>Asterales</taxon>
        <taxon>Asteraceae</taxon>
        <taxon>Asteroideae</taxon>
        <taxon>Heliantheae alliance</taxon>
        <taxon>Heliantheae</taxon>
        <taxon>Helianthus</taxon>
    </lineage>
</organism>
<dbReference type="GO" id="GO:0051287">
    <property type="term" value="F:NAD binding"/>
    <property type="evidence" value="ECO:0007669"/>
    <property type="project" value="InterPro"/>
</dbReference>
<dbReference type="InterPro" id="IPR012301">
    <property type="entry name" value="Malic_N_dom"/>
</dbReference>
<sequence length="368" mass="40649">MFYCCLRSTKPVAGKQITHSPQINPPALPKTKMRLIQLGHSRSLAATICNVRSHLTYPQPLARRTTSTAPGLREYAELMNEFMSAVKQNYGEKVLIQFEDFANHNAFDLLAKYSPTHLVFNDDIQGTASVVLAGLISALKLVGESLADHRFLFLGAGEAGTGIAELIALEISKQTRAPLEEARKKIWLVDSKGRIVKSQTPARYRSPRCRQGNQTNCVDWIFRVGQTFTKEVVETMSSFNKKPIILALSNPTSKSECTTEQAYTWSEGCAIFASGSQFGPVEYNWKVYVSGQSNNAYIFPGLGLGLIISGAIRVHDDMLLAASEALAAQITLEHIEKGLIYPPFTNIRKISAHIAAKIWLVGFLNQKT</sequence>
<proteinExistence type="inferred from homology"/>
<dbReference type="PANTHER" id="PTHR23406:SF76">
    <property type="entry name" value="NADP-DEPENDENT MALIC ENZYME 4, CHLOROPLASTIC"/>
    <property type="match status" value="1"/>
</dbReference>
<protein>
    <recommendedName>
        <fullName evidence="5">Malic enzyme</fullName>
    </recommendedName>
</protein>
<dbReference type="SUPFAM" id="SSF53223">
    <property type="entry name" value="Aminoacid dehydrogenase-like, N-terminal domain"/>
    <property type="match status" value="1"/>
</dbReference>
<dbReference type="OMA" id="XVAAIAG"/>
<dbReference type="GO" id="GO:0006108">
    <property type="term" value="P:malate metabolic process"/>
    <property type="evidence" value="ECO:0000318"/>
    <property type="project" value="GO_Central"/>
</dbReference>
<dbReference type="STRING" id="4232.A0A251UXC4"/>
<accession>A0A251UXC4</accession>
<feature type="domain" description="Malic enzyme NAD-binding" evidence="6">
    <location>
        <begin position="124"/>
        <end position="363"/>
    </location>
</feature>
<evidence type="ECO:0000256" key="1">
    <source>
        <dbReference type="ARBA" id="ARBA00001936"/>
    </source>
</evidence>
<dbReference type="PRINTS" id="PR00072">
    <property type="entry name" value="MALOXRDTASE"/>
</dbReference>
<evidence type="ECO:0000256" key="3">
    <source>
        <dbReference type="ARBA" id="ARBA00008785"/>
    </source>
</evidence>
<dbReference type="Pfam" id="PF03949">
    <property type="entry name" value="Malic_M"/>
    <property type="match status" value="2"/>
</dbReference>
<dbReference type="InterPro" id="IPR037062">
    <property type="entry name" value="Malic_N_dom_sf"/>
</dbReference>
<dbReference type="Gene3D" id="3.40.50.720">
    <property type="entry name" value="NAD(P)-binding Rossmann-like Domain"/>
    <property type="match status" value="1"/>
</dbReference>
<dbReference type="AlphaFoldDB" id="A0A251UXC4"/>
<dbReference type="PROSITE" id="PS00331">
    <property type="entry name" value="MALIC_ENZYMES"/>
    <property type="match status" value="1"/>
</dbReference>
<comment type="cofactor">
    <cofactor evidence="1">
        <name>Mn(2+)</name>
        <dbReference type="ChEBI" id="CHEBI:29035"/>
    </cofactor>
</comment>
<dbReference type="EMBL" id="CM007893">
    <property type="protein sequence ID" value="OTG27382.1"/>
    <property type="molecule type" value="Genomic_DNA"/>
</dbReference>
<dbReference type="GO" id="GO:0046872">
    <property type="term" value="F:metal ion binding"/>
    <property type="evidence" value="ECO:0007669"/>
    <property type="project" value="UniProtKB-KW"/>
</dbReference>
<dbReference type="Pfam" id="PF00390">
    <property type="entry name" value="malic"/>
    <property type="match status" value="1"/>
</dbReference>
<dbReference type="InterPro" id="IPR046346">
    <property type="entry name" value="Aminoacid_DH-like_N_sf"/>
</dbReference>
<dbReference type="SUPFAM" id="SSF51735">
    <property type="entry name" value="NAD(P)-binding Rossmann-fold domains"/>
    <property type="match status" value="1"/>
</dbReference>
<dbReference type="SMART" id="SM00919">
    <property type="entry name" value="Malic_M"/>
    <property type="match status" value="1"/>
</dbReference>
<dbReference type="Proteomes" id="UP000215914">
    <property type="component" value="Chromosome 4"/>
</dbReference>
<dbReference type="GO" id="GO:0004473">
    <property type="term" value="F:malate dehydrogenase (decarboxylating) (NADP+) activity"/>
    <property type="evidence" value="ECO:0000318"/>
    <property type="project" value="GO_Central"/>
</dbReference>
<keyword evidence="8" id="KW-1185">Reference proteome</keyword>
<dbReference type="InterPro" id="IPR012302">
    <property type="entry name" value="Malic_NAD-bd"/>
</dbReference>
<dbReference type="InterPro" id="IPR015884">
    <property type="entry name" value="Malic_enzyme_CS"/>
</dbReference>
<dbReference type="InParanoid" id="A0A251UXC4"/>